<keyword evidence="1" id="KW-1133">Transmembrane helix</keyword>
<dbReference type="InterPro" id="IPR019429">
    <property type="entry name" value="7TM_GPCR_serpentine_rcpt_Sri"/>
</dbReference>
<keyword evidence="1" id="KW-0472">Membrane</keyword>
<proteinExistence type="predicted"/>
<accession>A0A1I7UBH0</accession>
<feature type="transmembrane region" description="Helical" evidence="1">
    <location>
        <begin position="12"/>
        <end position="36"/>
    </location>
</feature>
<organism evidence="2 3">
    <name type="scientific">Caenorhabditis tropicalis</name>
    <dbReference type="NCBI Taxonomy" id="1561998"/>
    <lineage>
        <taxon>Eukaryota</taxon>
        <taxon>Metazoa</taxon>
        <taxon>Ecdysozoa</taxon>
        <taxon>Nematoda</taxon>
        <taxon>Chromadorea</taxon>
        <taxon>Rhabditida</taxon>
        <taxon>Rhabditina</taxon>
        <taxon>Rhabditomorpha</taxon>
        <taxon>Rhabditoidea</taxon>
        <taxon>Rhabditidae</taxon>
        <taxon>Peloderinae</taxon>
        <taxon>Caenorhabditis</taxon>
    </lineage>
</organism>
<evidence type="ECO:0000313" key="2">
    <source>
        <dbReference type="Proteomes" id="UP000095282"/>
    </source>
</evidence>
<feature type="transmembrane region" description="Helical" evidence="1">
    <location>
        <begin position="275"/>
        <end position="299"/>
    </location>
</feature>
<sequence length="337" mass="38269">MNSTRNLLADDIQIWLNNSISIVSTIINFIGFYVIIVQKSRESRHFALVQLFYQFVLYFCQVYAGSILNIVFLFPLPGAYCIGLLRNLSGFSALLAFGLFDVLFSLQGALIAVLMFMKTMTLARPGSPFRMSELTQRIFISVVIGGSALSQIGVLLASYSNPTQVAAFLQKTYPNMTFLLRYNFLWMLTTNRHFVGVITSIFICIGLVFMVCMMSFIILIFELDLQVNTMSKSSNKYHRKLANEFMSHTFITLPFFILVPFLILIKFFLDENTDVAVLTTGSFAFFISAPIPSMLAFLYKNPAYRTFIIKEFHIPTKQKTAVKATNSRQTQSRVQAE</sequence>
<reference evidence="3" key="1">
    <citation type="submission" date="2016-11" db="UniProtKB">
        <authorList>
            <consortium name="WormBaseParasite"/>
        </authorList>
    </citation>
    <scope>IDENTIFICATION</scope>
</reference>
<feature type="transmembrane region" description="Helical" evidence="1">
    <location>
        <begin position="194"/>
        <end position="225"/>
    </location>
</feature>
<keyword evidence="1" id="KW-0812">Transmembrane</keyword>
<dbReference type="PANTHER" id="PTHR45830">
    <property type="entry name" value="SERPENTINE RECEPTOR, CLASS I"/>
    <property type="match status" value="1"/>
</dbReference>
<keyword evidence="2" id="KW-1185">Reference proteome</keyword>
<dbReference type="eggNOG" id="ENOG502TFPK">
    <property type="taxonomic scope" value="Eukaryota"/>
</dbReference>
<protein>
    <submittedName>
        <fullName evidence="3">G_PROTEIN_RECEP_F1_2 domain-containing protein</fullName>
    </submittedName>
</protein>
<dbReference type="Pfam" id="PF10327">
    <property type="entry name" value="7TM_GPCR_Sri"/>
    <property type="match status" value="1"/>
</dbReference>
<feature type="transmembrane region" description="Helical" evidence="1">
    <location>
        <begin position="138"/>
        <end position="159"/>
    </location>
</feature>
<dbReference type="PANTHER" id="PTHR45830:SF16">
    <property type="entry name" value="SERPENTINE RECEPTOR, CLASS I"/>
    <property type="match status" value="1"/>
</dbReference>
<dbReference type="AlphaFoldDB" id="A0A1I7UBH0"/>
<feature type="transmembrane region" description="Helical" evidence="1">
    <location>
        <begin position="48"/>
        <end position="74"/>
    </location>
</feature>
<name>A0A1I7UBH0_9PELO</name>
<feature type="transmembrane region" description="Helical" evidence="1">
    <location>
        <begin position="94"/>
        <end position="117"/>
    </location>
</feature>
<dbReference type="Proteomes" id="UP000095282">
    <property type="component" value="Unplaced"/>
</dbReference>
<feature type="transmembrane region" description="Helical" evidence="1">
    <location>
        <begin position="245"/>
        <end position="269"/>
    </location>
</feature>
<evidence type="ECO:0000256" key="1">
    <source>
        <dbReference type="SAM" id="Phobius"/>
    </source>
</evidence>
<dbReference type="WBParaSite" id="Csp11.Scaffold629.g7653.t1">
    <property type="protein sequence ID" value="Csp11.Scaffold629.g7653.t1"/>
    <property type="gene ID" value="Csp11.Scaffold629.g7653"/>
</dbReference>
<evidence type="ECO:0000313" key="3">
    <source>
        <dbReference type="WBParaSite" id="Csp11.Scaffold629.g7653.t1"/>
    </source>
</evidence>